<organism evidence="1 2">
    <name type="scientific">Colocasia esculenta</name>
    <name type="common">Wild taro</name>
    <name type="synonym">Arum esculentum</name>
    <dbReference type="NCBI Taxonomy" id="4460"/>
    <lineage>
        <taxon>Eukaryota</taxon>
        <taxon>Viridiplantae</taxon>
        <taxon>Streptophyta</taxon>
        <taxon>Embryophyta</taxon>
        <taxon>Tracheophyta</taxon>
        <taxon>Spermatophyta</taxon>
        <taxon>Magnoliopsida</taxon>
        <taxon>Liliopsida</taxon>
        <taxon>Araceae</taxon>
        <taxon>Aroideae</taxon>
        <taxon>Colocasieae</taxon>
        <taxon>Colocasia</taxon>
    </lineage>
</organism>
<sequence>MSLCMYLICLQITKLRGCVAFLLQRV</sequence>
<evidence type="ECO:0000313" key="1">
    <source>
        <dbReference type="EMBL" id="MQM22406.1"/>
    </source>
</evidence>
<protein>
    <submittedName>
        <fullName evidence="1">Uncharacterized protein</fullName>
    </submittedName>
</protein>
<accession>A0A843XT05</accession>
<dbReference type="AlphaFoldDB" id="A0A843XT05"/>
<keyword evidence="2" id="KW-1185">Reference proteome</keyword>
<dbReference type="Proteomes" id="UP000652761">
    <property type="component" value="Unassembled WGS sequence"/>
</dbReference>
<dbReference type="EMBL" id="NMUH01012858">
    <property type="protein sequence ID" value="MQM22406.1"/>
    <property type="molecule type" value="Genomic_DNA"/>
</dbReference>
<proteinExistence type="predicted"/>
<gene>
    <name evidence="1" type="ORF">Taro_055458</name>
</gene>
<reference evidence="1" key="1">
    <citation type="submission" date="2017-07" db="EMBL/GenBank/DDBJ databases">
        <title>Taro Niue Genome Assembly and Annotation.</title>
        <authorList>
            <person name="Atibalentja N."/>
            <person name="Keating K."/>
            <person name="Fields C.J."/>
        </authorList>
    </citation>
    <scope>NUCLEOTIDE SEQUENCE</scope>
    <source>
        <strain evidence="1">Niue_2</strain>
        <tissue evidence="1">Leaf</tissue>
    </source>
</reference>
<comment type="caution">
    <text evidence="1">The sequence shown here is derived from an EMBL/GenBank/DDBJ whole genome shotgun (WGS) entry which is preliminary data.</text>
</comment>
<evidence type="ECO:0000313" key="2">
    <source>
        <dbReference type="Proteomes" id="UP000652761"/>
    </source>
</evidence>
<name>A0A843XT05_COLES</name>